<evidence type="ECO:0000313" key="3">
    <source>
        <dbReference type="Proteomes" id="UP000327085"/>
    </source>
</evidence>
<evidence type="ECO:0000256" key="1">
    <source>
        <dbReference type="SAM" id="Phobius"/>
    </source>
</evidence>
<keyword evidence="1" id="KW-1133">Transmembrane helix</keyword>
<proteinExistence type="predicted"/>
<name>A0A5E4EN85_PRUDU</name>
<protein>
    <submittedName>
        <fullName evidence="2">PREDICTED: partial</fullName>
    </submittedName>
</protein>
<gene>
    <name evidence="2" type="ORF">ALMOND_2B019011</name>
</gene>
<sequence length="425" mass="48684">MTGLASTSETLNEHKRLAREMDQAGQQGCQNALKGIFNQQNSWCTTEEAIGATFCSYFLELFSTNGSIDCHAILEKVRPMVTIEQNFRLSMPFTGCECARALRSPDKWFRWPDLTQKSPQIPSNFREIQSLMDSQEVSEKGNMAYLILRCSLAIVLPIVAIFALSLLVGFVAIFVANSSVPSPISVSSQCRIVSSSVDLKSSKVCELGLFNYKAKHVFYPFEGRRFRCRYDYYWASIFKVEYKDQSSGQTHLALAEAPNEALPLDCRPNFGAAWLTKDKFKVNETYDCWYTYGISKVSLYHDGFFSCQAKDPSTFEMIRRYFILATKILHSWFVSQERAGFWRWETIAGVIAGFSTSLISISFIRLLQQMKSWLPQLFAARVLPLYMIRFRRTCFLVAYISFMSWLVIQYGKRLGLLEIITLLKK</sequence>
<dbReference type="FunCoup" id="A0A5E4EN85">
    <property type="interactions" value="1390"/>
</dbReference>
<keyword evidence="1" id="KW-0812">Transmembrane</keyword>
<keyword evidence="1" id="KW-0472">Membrane</keyword>
<dbReference type="EMBL" id="CABIKO010000023">
    <property type="protein sequence ID" value="VVA17205.1"/>
    <property type="molecule type" value="Genomic_DNA"/>
</dbReference>
<evidence type="ECO:0000313" key="2">
    <source>
        <dbReference type="EMBL" id="VVA17205.1"/>
    </source>
</evidence>
<feature type="transmembrane region" description="Helical" evidence="1">
    <location>
        <begin position="347"/>
        <end position="367"/>
    </location>
</feature>
<feature type="transmembrane region" description="Helical" evidence="1">
    <location>
        <begin position="152"/>
        <end position="175"/>
    </location>
</feature>
<dbReference type="Proteomes" id="UP000327085">
    <property type="component" value="Chromosome 5"/>
</dbReference>
<dbReference type="PANTHER" id="PTHR36779:SF1">
    <property type="entry name" value="OS04G0600400 PROTEIN"/>
    <property type="match status" value="1"/>
</dbReference>
<feature type="transmembrane region" description="Helical" evidence="1">
    <location>
        <begin position="388"/>
        <end position="408"/>
    </location>
</feature>
<dbReference type="AlphaFoldDB" id="A0A5E4EN85"/>
<reference evidence="3" key="1">
    <citation type="journal article" date="2020" name="Plant J.">
        <title>Transposons played a major role in the diversification between the closely related almond and peach genomes: results from the almond genome sequence.</title>
        <authorList>
            <person name="Alioto T."/>
            <person name="Alexiou K.G."/>
            <person name="Bardil A."/>
            <person name="Barteri F."/>
            <person name="Castanera R."/>
            <person name="Cruz F."/>
            <person name="Dhingra A."/>
            <person name="Duval H."/>
            <person name="Fernandez I Marti A."/>
            <person name="Frias L."/>
            <person name="Galan B."/>
            <person name="Garcia J.L."/>
            <person name="Howad W."/>
            <person name="Gomez-Garrido J."/>
            <person name="Gut M."/>
            <person name="Julca I."/>
            <person name="Morata J."/>
            <person name="Puigdomenech P."/>
            <person name="Ribeca P."/>
            <person name="Rubio Cabetas M.J."/>
            <person name="Vlasova A."/>
            <person name="Wirthensohn M."/>
            <person name="Garcia-Mas J."/>
            <person name="Gabaldon T."/>
            <person name="Casacuberta J.M."/>
            <person name="Arus P."/>
        </authorList>
    </citation>
    <scope>NUCLEOTIDE SEQUENCE [LARGE SCALE GENOMIC DNA]</scope>
    <source>
        <strain evidence="3">cv. Texas</strain>
    </source>
</reference>
<dbReference type="InParanoid" id="A0A5E4EN85"/>
<organism evidence="2 3">
    <name type="scientific">Prunus dulcis</name>
    <name type="common">Almond</name>
    <name type="synonym">Amygdalus dulcis</name>
    <dbReference type="NCBI Taxonomy" id="3755"/>
    <lineage>
        <taxon>Eukaryota</taxon>
        <taxon>Viridiplantae</taxon>
        <taxon>Streptophyta</taxon>
        <taxon>Embryophyta</taxon>
        <taxon>Tracheophyta</taxon>
        <taxon>Spermatophyta</taxon>
        <taxon>Magnoliopsida</taxon>
        <taxon>eudicotyledons</taxon>
        <taxon>Gunneridae</taxon>
        <taxon>Pentapetalae</taxon>
        <taxon>rosids</taxon>
        <taxon>fabids</taxon>
        <taxon>Rosales</taxon>
        <taxon>Rosaceae</taxon>
        <taxon>Amygdaloideae</taxon>
        <taxon>Amygdaleae</taxon>
        <taxon>Prunus</taxon>
    </lineage>
</organism>
<dbReference type="PANTHER" id="PTHR36779">
    <property type="entry name" value="OSJNBA0083N12.13 PROTEIN"/>
    <property type="match status" value="1"/>
</dbReference>
<accession>A0A5E4EN85</accession>
<dbReference type="Gramene" id="VVA17205">
    <property type="protein sequence ID" value="VVA17205"/>
    <property type="gene ID" value="Prudul26B019011"/>
</dbReference>
<dbReference type="OMA" id="AWLAIEY"/>